<keyword evidence="2" id="KW-1185">Reference proteome</keyword>
<sequence length="146" mass="15573">MRALRIAPDTTLTELTLSEADALSVIRQHVGTSGAVDQAVYHHRALLHVHGEGQVIGLDQNVAAWALASAWRGMPLYPLHGPVVITGRTPDGEAAALDDDLAEHARTVTQTVRETLKAWKARPPASNEAAVSELLAYAARDVASGR</sequence>
<dbReference type="OrthoDB" id="4248214at2"/>
<dbReference type="AlphaFoldDB" id="A0A1S2QPY2"/>
<evidence type="ECO:0000313" key="1">
    <source>
        <dbReference type="EMBL" id="OIK08198.1"/>
    </source>
</evidence>
<accession>A0A1S2QPY2</accession>
<reference evidence="1 2" key="1">
    <citation type="submission" date="2016-10" db="EMBL/GenBank/DDBJ databases">
        <title>Genome sequence of Streptomyces sp. MUSC 1.</title>
        <authorList>
            <person name="Lee L.-H."/>
            <person name="Ser H.-L."/>
            <person name="Law J.W.-F."/>
        </authorList>
    </citation>
    <scope>NUCLEOTIDE SEQUENCE [LARGE SCALE GENOMIC DNA]</scope>
    <source>
        <strain evidence="1 2">MUSC 1</strain>
    </source>
</reference>
<dbReference type="Proteomes" id="UP000179642">
    <property type="component" value="Unassembled WGS sequence"/>
</dbReference>
<dbReference type="EMBL" id="MLYO01000004">
    <property type="protein sequence ID" value="OIK08198.1"/>
    <property type="molecule type" value="Genomic_DNA"/>
</dbReference>
<organism evidence="1 2">
    <name type="scientific">Streptomyces monashensis</name>
    <dbReference type="NCBI Taxonomy" id="1678012"/>
    <lineage>
        <taxon>Bacteria</taxon>
        <taxon>Bacillati</taxon>
        <taxon>Actinomycetota</taxon>
        <taxon>Actinomycetes</taxon>
        <taxon>Kitasatosporales</taxon>
        <taxon>Streptomycetaceae</taxon>
        <taxon>Streptomyces</taxon>
    </lineage>
</organism>
<proteinExistence type="predicted"/>
<gene>
    <name evidence="1" type="ORF">BIV23_00165</name>
</gene>
<dbReference type="RefSeq" id="WP_071378610.1">
    <property type="nucleotide sequence ID" value="NZ_MLYO01000004.1"/>
</dbReference>
<comment type="caution">
    <text evidence="1">The sequence shown here is derived from an EMBL/GenBank/DDBJ whole genome shotgun (WGS) entry which is preliminary data.</text>
</comment>
<evidence type="ECO:0000313" key="2">
    <source>
        <dbReference type="Proteomes" id="UP000179642"/>
    </source>
</evidence>
<evidence type="ECO:0008006" key="3">
    <source>
        <dbReference type="Google" id="ProtNLM"/>
    </source>
</evidence>
<protein>
    <recommendedName>
        <fullName evidence="3">DUF3846 domain-containing protein</fullName>
    </recommendedName>
</protein>
<name>A0A1S2QPY2_9ACTN</name>